<feature type="compositionally biased region" description="Polar residues" evidence="6">
    <location>
        <begin position="132"/>
        <end position="141"/>
    </location>
</feature>
<comment type="domain">
    <text evidence="5">The Q motif is unique to and characteristic of the DEAD box family of RNA helicases and controls ATP binding and hydrolysis.</text>
</comment>
<keyword evidence="3 5" id="KW-0067">ATP-binding</keyword>
<dbReference type="Gene3D" id="3.40.50.300">
    <property type="entry name" value="P-loop containing nucleotide triphosphate hydrolases"/>
    <property type="match status" value="2"/>
</dbReference>
<comment type="function">
    <text evidence="5">RNA helicase.</text>
</comment>
<evidence type="ECO:0000313" key="10">
    <source>
        <dbReference type="Proteomes" id="UP000559256"/>
    </source>
</evidence>
<dbReference type="GO" id="GO:0003968">
    <property type="term" value="F:RNA-directed RNA polymerase activity"/>
    <property type="evidence" value="ECO:0007669"/>
    <property type="project" value="InterPro"/>
</dbReference>
<evidence type="ECO:0000259" key="7">
    <source>
        <dbReference type="PROSITE" id="PS51192"/>
    </source>
</evidence>
<evidence type="ECO:0000256" key="3">
    <source>
        <dbReference type="ARBA" id="ARBA00022840"/>
    </source>
</evidence>
<feature type="compositionally biased region" description="Low complexity" evidence="6">
    <location>
        <begin position="279"/>
        <end position="300"/>
    </location>
</feature>
<feature type="compositionally biased region" description="Low complexity" evidence="6">
    <location>
        <begin position="223"/>
        <end position="236"/>
    </location>
</feature>
<dbReference type="OrthoDB" id="193716at2759"/>
<feature type="region of interest" description="Disordered" evidence="6">
    <location>
        <begin position="2031"/>
        <end position="2144"/>
    </location>
</feature>
<dbReference type="InterPro" id="IPR011545">
    <property type="entry name" value="DEAD/DEAH_box_helicase_dom"/>
</dbReference>
<keyword evidence="4 5" id="KW-0694">RNA-binding</keyword>
<evidence type="ECO:0000256" key="2">
    <source>
        <dbReference type="ARBA" id="ARBA00022801"/>
    </source>
</evidence>
<proteinExistence type="inferred from homology"/>
<gene>
    <name evidence="9" type="ORF">D9758_004049</name>
</gene>
<feature type="compositionally biased region" description="Low complexity" evidence="6">
    <location>
        <begin position="334"/>
        <end position="348"/>
    </location>
</feature>
<dbReference type="PROSITE" id="PS51192">
    <property type="entry name" value="HELICASE_ATP_BIND_1"/>
    <property type="match status" value="1"/>
</dbReference>
<dbReference type="PANTHER" id="PTHR24031">
    <property type="entry name" value="RNA HELICASE"/>
    <property type="match status" value="1"/>
</dbReference>
<organism evidence="9 10">
    <name type="scientific">Tetrapyrgos nigripes</name>
    <dbReference type="NCBI Taxonomy" id="182062"/>
    <lineage>
        <taxon>Eukaryota</taxon>
        <taxon>Fungi</taxon>
        <taxon>Dikarya</taxon>
        <taxon>Basidiomycota</taxon>
        <taxon>Agaricomycotina</taxon>
        <taxon>Agaricomycetes</taxon>
        <taxon>Agaricomycetidae</taxon>
        <taxon>Agaricales</taxon>
        <taxon>Marasmiineae</taxon>
        <taxon>Marasmiaceae</taxon>
        <taxon>Tetrapyrgos</taxon>
    </lineage>
</organism>
<evidence type="ECO:0000256" key="5">
    <source>
        <dbReference type="RuleBase" id="RU365068"/>
    </source>
</evidence>
<comment type="catalytic activity">
    <reaction evidence="5">
        <text>ATP + H2O = ADP + phosphate + H(+)</text>
        <dbReference type="Rhea" id="RHEA:13065"/>
        <dbReference type="ChEBI" id="CHEBI:15377"/>
        <dbReference type="ChEBI" id="CHEBI:15378"/>
        <dbReference type="ChEBI" id="CHEBI:30616"/>
        <dbReference type="ChEBI" id="CHEBI:43474"/>
        <dbReference type="ChEBI" id="CHEBI:456216"/>
        <dbReference type="EC" id="3.6.4.13"/>
    </reaction>
</comment>
<evidence type="ECO:0000313" key="9">
    <source>
        <dbReference type="EMBL" id="KAF5367171.1"/>
    </source>
</evidence>
<evidence type="ECO:0000256" key="4">
    <source>
        <dbReference type="ARBA" id="ARBA00022884"/>
    </source>
</evidence>
<dbReference type="SMART" id="SM00487">
    <property type="entry name" value="DEXDc"/>
    <property type="match status" value="1"/>
</dbReference>
<evidence type="ECO:0000256" key="1">
    <source>
        <dbReference type="ARBA" id="ARBA00022741"/>
    </source>
</evidence>
<protein>
    <recommendedName>
        <fullName evidence="5">ATP-dependent RNA helicase</fullName>
        <ecNumber evidence="5">3.6.4.13</ecNumber>
    </recommendedName>
</protein>
<feature type="domain" description="Helicase C-terminal" evidence="8">
    <location>
        <begin position="1773"/>
        <end position="1924"/>
    </location>
</feature>
<feature type="region of interest" description="Disordered" evidence="6">
    <location>
        <begin position="1"/>
        <end position="248"/>
    </location>
</feature>
<dbReference type="GO" id="GO:0003723">
    <property type="term" value="F:RNA binding"/>
    <property type="evidence" value="ECO:0007669"/>
    <property type="project" value="UniProtKB-UniRule"/>
</dbReference>
<feature type="region of interest" description="Disordered" evidence="6">
    <location>
        <begin position="1466"/>
        <end position="1485"/>
    </location>
</feature>
<dbReference type="InterPro" id="IPR001650">
    <property type="entry name" value="Helicase_C-like"/>
</dbReference>
<keyword evidence="5" id="KW-0347">Helicase</keyword>
<feature type="compositionally biased region" description="Polar residues" evidence="6">
    <location>
        <begin position="200"/>
        <end position="209"/>
    </location>
</feature>
<evidence type="ECO:0000256" key="6">
    <source>
        <dbReference type="SAM" id="MobiDB-lite"/>
    </source>
</evidence>
<accession>A0A8H5GLE2</accession>
<dbReference type="Pfam" id="PF05183">
    <property type="entry name" value="RdRP"/>
    <property type="match status" value="1"/>
</dbReference>
<dbReference type="EC" id="3.6.4.13" evidence="5"/>
<dbReference type="Pfam" id="PF00271">
    <property type="entry name" value="Helicase_C"/>
    <property type="match status" value="1"/>
</dbReference>
<dbReference type="Pfam" id="PF00270">
    <property type="entry name" value="DEAD"/>
    <property type="match status" value="1"/>
</dbReference>
<feature type="compositionally biased region" description="Basic and acidic residues" evidence="6">
    <location>
        <begin position="175"/>
        <end position="184"/>
    </location>
</feature>
<keyword evidence="1 5" id="KW-0547">Nucleotide-binding</keyword>
<feature type="region of interest" description="Disordered" evidence="6">
    <location>
        <begin position="334"/>
        <end position="381"/>
    </location>
</feature>
<keyword evidence="2 5" id="KW-0378">Hydrolase</keyword>
<feature type="region of interest" description="Disordered" evidence="6">
    <location>
        <begin position="1341"/>
        <end position="1370"/>
    </location>
</feature>
<dbReference type="SUPFAM" id="SSF52540">
    <property type="entry name" value="P-loop containing nucleoside triphosphate hydrolases"/>
    <property type="match status" value="1"/>
</dbReference>
<comment type="similarity">
    <text evidence="5">Belongs to the DEAD box helicase family.</text>
</comment>
<dbReference type="InterPro" id="IPR057596">
    <property type="entry name" value="RDRP_core"/>
</dbReference>
<feature type="compositionally biased region" description="Basic and acidic residues" evidence="6">
    <location>
        <begin position="2055"/>
        <end position="2132"/>
    </location>
</feature>
<dbReference type="Proteomes" id="UP000559256">
    <property type="component" value="Unassembled WGS sequence"/>
</dbReference>
<dbReference type="GO" id="GO:0005524">
    <property type="term" value="F:ATP binding"/>
    <property type="evidence" value="ECO:0007669"/>
    <property type="project" value="UniProtKB-UniRule"/>
</dbReference>
<keyword evidence="10" id="KW-1185">Reference proteome</keyword>
<feature type="region of interest" description="Disordered" evidence="6">
    <location>
        <begin position="279"/>
        <end position="301"/>
    </location>
</feature>
<dbReference type="SMART" id="SM00490">
    <property type="entry name" value="HELICc"/>
    <property type="match status" value="1"/>
</dbReference>
<feature type="compositionally biased region" description="Low complexity" evidence="6">
    <location>
        <begin position="363"/>
        <end position="381"/>
    </location>
</feature>
<sequence length="2144" mass="237428">MDEITVEDGEQFFTKTAQLSEQSLRPVTPQKNRQDRSLSSTTHTARHCVTQTADSEAERTPSKPGQGFTPLKNKFGRITLNKSSPVPLASPTRQSSTSQAKVRPIIIVSDDEDDTDTSSASSDSLGDLRNAWSRQTSLTSVGSGGSASAAGSPSRKRQQPANEANPDSPGKIRKITLDKGKDKGSVPPSPNGPNRRLPLSTKTRQTVTSLKVEGGRSPQRQFTRSTSTSTESTSSTDPFLDEESSGMDVDVSEQVVSTVSSGPSTGKKQITGIIRSNTSSTVVKGSGSASSSRTASGPSRQDAITISDDEMDLDMPAAFISSKASILSPKAPAGAASSFSASSAPATSLTNNRRVPPPTPVFAAKPAASTSSAPGPSIVQSASSASASASGEPFVQQLFKSLHLPVHIIAHNEKVQAIFDDPEKPVPWGTQVALAAGVTKKEWTWEAVMQKIEHFRGKKDGEVMHTVRGIMGKEVVNVCDDGIGKELDREQKAIEENIGRGLGLFGDFEGEENWFGGQVQQIATLVKNGVGFKLVLEPLEMRRSSRFTRILGSRRVLQIKIDSNLLMDGGSSKAKNGQKSDREKVLEFLSHKFVLNGRVFVVTPPKDDAVYAIEINEDYERPMHKGRERMFGDSYRISLADFLEHHNPLELNSSQPISKYFARWALQMSTTIPVLEFLESHIYFIRDIVVDGVDGKPESHQILTDGCGLINKAALQEIQRRIGYEDFPIAVQARVAGSKGLFILHPDDEDPTPKIWIRDSQRKIKYPTLTGPSWHTRAHRIFDLVSVSHPASSSVFLSKQSILNMWHNKVPVQVFLYLMEQGLIETLRPLGEWRGKWAMLQLWDTISKIGRVSGTRLARLVPSASRALGFSGREWARDEVGIADEEASGSASMTAVDNGSELVGESNDENLSYGSSLGYTGRDSISGAPVSQHEYALEKIQAGFNPIYDMDLRDTVRFIEKNTVKNYMDKLRIPLPDGTAVEAFAIPDPLGVLKEGQIYYKPSNPIKNTVTGLRIEVLEGEVLIGRYPIRLSSDIQKVTAVDIPALKRWVDVVIVPTVPVTDVPRLREVSFMNMLSGGDMDGGNSPLGLITWRHLLICVIDTVFLIWHQDVTVPFQRTSLILTPADLENDFKRQVERVLQFTSRLADLPIEERQRAFQQTYLAGMAHVDVGLYSAFHDAAVWVHGYDSQAAIRLAYKFNYVLDGPKTGLQLREEVYVKDMQRFFREKPSSDWTPQERLDKHPDDTKKGKFIIDLLAKAGEDLGDRYLHEFDVNNGLLTEHIANKTTRPDQDLKKPWKDAQDLVQNYSSDNLPEAERDIIRAALKTELDLVREHVQKSYDAFRRGAASSSSSNNDYDRSTKKRSGKAPRRDYMRFAKQEYAKPISGISLLSEKVERIKASYAYHKSEKFGYCVAFKQLCAIKADASAQGSAPSTRMFDVTRSTNVFTPVSYSRFPVARTYSAAATAVQQTESTSPDDQQTSPAKQFSSLKGAVSDDLVTALVARPFNLTAMTPVQEEVLSLLPELADPYDPSKKTTRDLLVRAKTGTGKTVAFLLPAIEARLRCIEEAGEKAVRDSGLPDDKNLRRRAELKYARETVGALIISPTRELATQIANEALRLTSRLGSPVEVRLFTGGTNKRPQMKGWMTGRRDIVVATTGRLRDLMTSEPDVKRGIATAQQLILDEADTLLDMGFREDIEAIQQQIPPSPERQTFLFSATVSPQIRSVAQSVLDQDFKYINCVKTEDSPVHAHIPQYHTVVPSASQQIPHVIRLIAHDQFVNAGKSKIILFCPTTRSTQLFATILRRVARRLLPVRETNILEIHSRKTQEGRDATSREFRSDKSGASILVTSDVSARGVDYPNVSRVLQVGCPASTDQYIHRVGRTGRGGTSVAGRADLVLLPWEIGFVTWGLSNIPTKPVTTTDLEQQLTDAAKQFDEDPESVAQNNHSSYRHPYSPLLPQINDIRDRMIELIDPEAAKQAMVASLGYYLGRSGDLRISKDSVVEGCKTWSVEALGLETPPYLSEEFLKKLGVTGEGSRSKSRSFDRRSDFGSQRRSGFDSQRRSDKFSSPRRDDSSYRRSDNFDSRRGSDDFGSRRSFGDSRRSDSRRSDDFGSRRRSDFGDDGDRRRSDSRSSPHWMKRGGVNH</sequence>
<feature type="domain" description="Helicase ATP-binding" evidence="7">
    <location>
        <begin position="1529"/>
        <end position="1736"/>
    </location>
</feature>
<dbReference type="EMBL" id="JAACJM010000020">
    <property type="protein sequence ID" value="KAF5367171.1"/>
    <property type="molecule type" value="Genomic_DNA"/>
</dbReference>
<feature type="compositionally biased region" description="Acidic residues" evidence="6">
    <location>
        <begin position="1"/>
        <end position="10"/>
    </location>
</feature>
<dbReference type="InterPro" id="IPR027417">
    <property type="entry name" value="P-loop_NTPase"/>
</dbReference>
<dbReference type="CDD" id="cd18787">
    <property type="entry name" value="SF2_C_DEAD"/>
    <property type="match status" value="1"/>
</dbReference>
<feature type="compositionally biased region" description="Polar residues" evidence="6">
    <location>
        <begin position="91"/>
        <end position="100"/>
    </location>
</feature>
<feature type="compositionally biased region" description="Polar residues" evidence="6">
    <location>
        <begin position="13"/>
        <end position="54"/>
    </location>
</feature>
<dbReference type="GO" id="GO:0003724">
    <property type="term" value="F:RNA helicase activity"/>
    <property type="evidence" value="ECO:0007669"/>
    <property type="project" value="UniProtKB-EC"/>
</dbReference>
<evidence type="ECO:0000259" key="8">
    <source>
        <dbReference type="PROSITE" id="PS51194"/>
    </source>
</evidence>
<dbReference type="PROSITE" id="PS51194">
    <property type="entry name" value="HELICASE_CTER"/>
    <property type="match status" value="1"/>
</dbReference>
<dbReference type="GO" id="GO:0016787">
    <property type="term" value="F:hydrolase activity"/>
    <property type="evidence" value="ECO:0007669"/>
    <property type="project" value="UniProtKB-KW"/>
</dbReference>
<dbReference type="InterPro" id="IPR014001">
    <property type="entry name" value="Helicase_ATP-bd"/>
</dbReference>
<name>A0A8H5GLE2_9AGAR</name>
<reference evidence="9 10" key="1">
    <citation type="journal article" date="2020" name="ISME J.">
        <title>Uncovering the hidden diversity of litter-decomposition mechanisms in mushroom-forming fungi.</title>
        <authorList>
            <person name="Floudas D."/>
            <person name="Bentzer J."/>
            <person name="Ahren D."/>
            <person name="Johansson T."/>
            <person name="Persson P."/>
            <person name="Tunlid A."/>
        </authorList>
    </citation>
    <scope>NUCLEOTIDE SEQUENCE [LARGE SCALE GENOMIC DNA]</scope>
    <source>
        <strain evidence="9 10">CBS 291.85</strain>
    </source>
</reference>
<comment type="caution">
    <text evidence="9">The sequence shown here is derived from an EMBL/GenBank/DDBJ whole genome shotgun (WGS) entry which is preliminary data.</text>
</comment>